<dbReference type="InterPro" id="IPR004529">
    <property type="entry name" value="Phe-tRNA-synth_IIc_asu"/>
</dbReference>
<evidence type="ECO:0000256" key="13">
    <source>
        <dbReference type="HAMAP-Rule" id="MF_00281"/>
    </source>
</evidence>
<evidence type="ECO:0000256" key="7">
    <source>
        <dbReference type="ARBA" id="ARBA00022741"/>
    </source>
</evidence>
<dbReference type="RefSeq" id="WP_258568820.1">
    <property type="nucleotide sequence ID" value="NZ_JAKUDN010000001.1"/>
</dbReference>
<dbReference type="CDD" id="cd00496">
    <property type="entry name" value="PheRS_alpha_core"/>
    <property type="match status" value="1"/>
</dbReference>
<feature type="binding site" evidence="13">
    <location>
        <position position="254"/>
    </location>
    <ligand>
        <name>Mg(2+)</name>
        <dbReference type="ChEBI" id="CHEBI:18420"/>
        <note>shared with beta subunit</note>
    </ligand>
</feature>
<accession>A0ABT1L4Q0</accession>
<dbReference type="InterPro" id="IPR045864">
    <property type="entry name" value="aa-tRNA-synth_II/BPL/LPL"/>
</dbReference>
<sequence length="327" mass="36988">MDASVKACQSALADLEANDKLIAHEVDQLKSFYLGKKSQISQQYQSLAKLPPEDKKSQGKALNDVRMALNALIQEGYARAEKIAVNKLLGKGVDITAASKVRKPGSLHPLTIAYQEMVAILQTMGFVIESGPHIEDDYHNFTALNFPEDHPARTMHDTFYLKDSERLLRTHTSTVQVHILNRQEPPLRIATPGRVYRCDHDPTHSPMFNQLECLVVEPGCNFSQLKWLLLKFCEAYLGKPLDYRFRPSFFPFTEPSAELDIVWGDKWLELAGCGMVHPNVLSEAGIDTETFQGFAFGIGIDRLAMMKYGINDLRVLYENHVEFLEQF</sequence>
<dbReference type="EMBL" id="JAKUDN010000001">
    <property type="protein sequence ID" value="MCP8351705.1"/>
    <property type="molecule type" value="Genomic_DNA"/>
</dbReference>
<comment type="subunit">
    <text evidence="3 13">Tetramer of two alpha and two beta subunits.</text>
</comment>
<dbReference type="GO" id="GO:0004826">
    <property type="term" value="F:phenylalanine-tRNA ligase activity"/>
    <property type="evidence" value="ECO:0007669"/>
    <property type="project" value="UniProtKB-EC"/>
</dbReference>
<evidence type="ECO:0000256" key="5">
    <source>
        <dbReference type="ARBA" id="ARBA00022598"/>
    </source>
</evidence>
<dbReference type="InterPro" id="IPR022911">
    <property type="entry name" value="Phe_tRNA_ligase_alpha1_bac"/>
</dbReference>
<dbReference type="PANTHER" id="PTHR11538:SF41">
    <property type="entry name" value="PHENYLALANINE--TRNA LIGASE, MITOCHONDRIAL"/>
    <property type="match status" value="1"/>
</dbReference>
<dbReference type="PROSITE" id="PS50862">
    <property type="entry name" value="AA_TRNA_LIGASE_II"/>
    <property type="match status" value="1"/>
</dbReference>
<dbReference type="HAMAP" id="MF_00281">
    <property type="entry name" value="Phe_tRNA_synth_alpha1"/>
    <property type="match status" value="1"/>
</dbReference>
<evidence type="ECO:0000256" key="1">
    <source>
        <dbReference type="ARBA" id="ARBA00004496"/>
    </source>
</evidence>
<evidence type="ECO:0000313" key="15">
    <source>
        <dbReference type="EMBL" id="MCP8351705.1"/>
    </source>
</evidence>
<dbReference type="SUPFAM" id="SSF55681">
    <property type="entry name" value="Class II aaRS and biotin synthetases"/>
    <property type="match status" value="1"/>
</dbReference>
<comment type="similarity">
    <text evidence="2 13">Belongs to the class-II aminoacyl-tRNA synthetase family. Phe-tRNA synthetase alpha subunit type 1 subfamily.</text>
</comment>
<dbReference type="SUPFAM" id="SSF46589">
    <property type="entry name" value="tRNA-binding arm"/>
    <property type="match status" value="1"/>
</dbReference>
<keyword evidence="6 13" id="KW-0479">Metal-binding</keyword>
<keyword evidence="4 13" id="KW-0963">Cytoplasm</keyword>
<dbReference type="Pfam" id="PF02912">
    <property type="entry name" value="Phe_tRNA-synt_N"/>
    <property type="match status" value="1"/>
</dbReference>
<evidence type="ECO:0000313" key="16">
    <source>
        <dbReference type="Proteomes" id="UP001320768"/>
    </source>
</evidence>
<keyword evidence="16" id="KW-1185">Reference proteome</keyword>
<dbReference type="InterPro" id="IPR004188">
    <property type="entry name" value="Phe-tRNA_ligase_II_N"/>
</dbReference>
<keyword evidence="7 13" id="KW-0547">Nucleotide-binding</keyword>
<dbReference type="Pfam" id="PF01409">
    <property type="entry name" value="tRNA-synt_2d"/>
    <property type="match status" value="1"/>
</dbReference>
<dbReference type="InterPro" id="IPR002319">
    <property type="entry name" value="Phenylalanyl-tRNA_Synthase"/>
</dbReference>
<evidence type="ECO:0000256" key="9">
    <source>
        <dbReference type="ARBA" id="ARBA00022842"/>
    </source>
</evidence>
<keyword evidence="11 13" id="KW-0030">Aminoacyl-tRNA synthetase</keyword>
<evidence type="ECO:0000256" key="8">
    <source>
        <dbReference type="ARBA" id="ARBA00022840"/>
    </source>
</evidence>
<dbReference type="InterPro" id="IPR010978">
    <property type="entry name" value="tRNA-bd_arm"/>
</dbReference>
<evidence type="ECO:0000256" key="11">
    <source>
        <dbReference type="ARBA" id="ARBA00023146"/>
    </source>
</evidence>
<gene>
    <name evidence="13 15" type="primary">pheS</name>
    <name evidence="15" type="ORF">MKS91_00125</name>
</gene>
<comment type="subcellular location">
    <subcellularLocation>
        <location evidence="1 13">Cytoplasm</location>
    </subcellularLocation>
</comment>
<evidence type="ECO:0000256" key="12">
    <source>
        <dbReference type="ARBA" id="ARBA00049255"/>
    </source>
</evidence>
<protein>
    <recommendedName>
        <fullName evidence="13">Phenylalanine--tRNA ligase alpha subunit</fullName>
        <ecNumber evidence="13">6.1.1.20</ecNumber>
    </recommendedName>
    <alternativeName>
        <fullName evidence="13">Phenylalanyl-tRNA synthetase alpha subunit</fullName>
        <shortName evidence="13">PheRS</shortName>
    </alternativeName>
</protein>
<keyword evidence="10 13" id="KW-0648">Protein biosynthesis</keyword>
<feature type="domain" description="Aminoacyl-transfer RNA synthetases class-II family profile" evidence="14">
    <location>
        <begin position="120"/>
        <end position="318"/>
    </location>
</feature>
<evidence type="ECO:0000256" key="2">
    <source>
        <dbReference type="ARBA" id="ARBA00010207"/>
    </source>
</evidence>
<dbReference type="PANTHER" id="PTHR11538">
    <property type="entry name" value="PHENYLALANYL-TRNA SYNTHETASE"/>
    <property type="match status" value="1"/>
</dbReference>
<name>A0ABT1L4Q0_9GAMM</name>
<proteinExistence type="inferred from homology"/>
<keyword evidence="8 13" id="KW-0067">ATP-binding</keyword>
<evidence type="ECO:0000256" key="10">
    <source>
        <dbReference type="ARBA" id="ARBA00022917"/>
    </source>
</evidence>
<organism evidence="15 16">
    <name type="scientific">Candidatus Synchoanobacter obligatus</name>
    <dbReference type="NCBI Taxonomy" id="2919597"/>
    <lineage>
        <taxon>Bacteria</taxon>
        <taxon>Pseudomonadati</taxon>
        <taxon>Pseudomonadota</taxon>
        <taxon>Gammaproteobacteria</taxon>
        <taxon>Candidatus Comchoanobacterales</taxon>
        <taxon>Candidatus Comchoanobacteraceae</taxon>
        <taxon>Candidatus Synchoanobacter</taxon>
    </lineage>
</organism>
<keyword evidence="5 13" id="KW-0436">Ligase</keyword>
<dbReference type="InterPro" id="IPR006195">
    <property type="entry name" value="aa-tRNA-synth_II"/>
</dbReference>
<dbReference type="EC" id="6.1.1.20" evidence="13"/>
<dbReference type="NCBIfam" id="TIGR00468">
    <property type="entry name" value="pheS"/>
    <property type="match status" value="1"/>
</dbReference>
<comment type="catalytic activity">
    <reaction evidence="12 13">
        <text>tRNA(Phe) + L-phenylalanine + ATP = L-phenylalanyl-tRNA(Phe) + AMP + diphosphate + H(+)</text>
        <dbReference type="Rhea" id="RHEA:19413"/>
        <dbReference type="Rhea" id="RHEA-COMP:9668"/>
        <dbReference type="Rhea" id="RHEA-COMP:9699"/>
        <dbReference type="ChEBI" id="CHEBI:15378"/>
        <dbReference type="ChEBI" id="CHEBI:30616"/>
        <dbReference type="ChEBI" id="CHEBI:33019"/>
        <dbReference type="ChEBI" id="CHEBI:58095"/>
        <dbReference type="ChEBI" id="CHEBI:78442"/>
        <dbReference type="ChEBI" id="CHEBI:78531"/>
        <dbReference type="ChEBI" id="CHEBI:456215"/>
        <dbReference type="EC" id="6.1.1.20"/>
    </reaction>
</comment>
<evidence type="ECO:0000256" key="3">
    <source>
        <dbReference type="ARBA" id="ARBA00011209"/>
    </source>
</evidence>
<comment type="cofactor">
    <cofactor evidence="13">
        <name>Mg(2+)</name>
        <dbReference type="ChEBI" id="CHEBI:18420"/>
    </cofactor>
    <text evidence="13">Binds 2 magnesium ions per tetramer.</text>
</comment>
<dbReference type="Proteomes" id="UP001320768">
    <property type="component" value="Unassembled WGS sequence"/>
</dbReference>
<evidence type="ECO:0000256" key="4">
    <source>
        <dbReference type="ARBA" id="ARBA00022490"/>
    </source>
</evidence>
<reference evidence="15 16" key="1">
    <citation type="journal article" date="2022" name="Nat. Microbiol.">
        <title>The microbiome of a bacterivorous marine choanoflagellate contains a resource-demanding obligate bacterial associate.</title>
        <authorList>
            <person name="Needham D.M."/>
            <person name="Poirier C."/>
            <person name="Bachy C."/>
            <person name="George E.E."/>
            <person name="Wilken S."/>
            <person name="Yung C.C.M."/>
            <person name="Limardo A.J."/>
            <person name="Morando M."/>
            <person name="Sudek L."/>
            <person name="Malmstrom R.R."/>
            <person name="Keeling P.J."/>
            <person name="Santoro A.E."/>
            <person name="Worden A.Z."/>
        </authorList>
    </citation>
    <scope>NUCLEOTIDE SEQUENCE [LARGE SCALE GENOMIC DNA]</scope>
    <source>
        <strain evidence="15 16">Comchoano-2</strain>
    </source>
</reference>
<dbReference type="Gene3D" id="3.30.930.10">
    <property type="entry name" value="Bira Bifunctional Protein, Domain 2"/>
    <property type="match status" value="1"/>
</dbReference>
<comment type="caution">
    <text evidence="15">The sequence shown here is derived from an EMBL/GenBank/DDBJ whole genome shotgun (WGS) entry which is preliminary data.</text>
</comment>
<evidence type="ECO:0000259" key="14">
    <source>
        <dbReference type="PROSITE" id="PS50862"/>
    </source>
</evidence>
<evidence type="ECO:0000256" key="6">
    <source>
        <dbReference type="ARBA" id="ARBA00022723"/>
    </source>
</evidence>
<keyword evidence="9 13" id="KW-0460">Magnesium</keyword>